<dbReference type="KEGG" id="vg:80538212"/>
<protein>
    <submittedName>
        <fullName evidence="2">P12</fullName>
    </submittedName>
</protein>
<reference evidence="2" key="1">
    <citation type="journal article" date="2019" name="Viruses">
        <title>A Nymphalid-Infecting Group I Alphabaculovirus Isolated from the Major Passion Fruit Caterpillar Pest Dione juno juno (Lepidoptera: Nymphalidae).</title>
        <authorList>
            <person name="Ribeiro B.M."/>
            <person name="Dos Santos E.R."/>
            <person name="Trentin L.B."/>
            <person name="da Silva L.A."/>
            <person name="de Melo F.L."/>
            <person name="Kitajima E.W."/>
            <person name="Ardisson-Araujo D.M.P."/>
        </authorList>
    </citation>
    <scope>NUCLEOTIDE SEQUENCE</scope>
    <source>
        <strain evidence="2">Araguari-MG</strain>
    </source>
</reference>
<dbReference type="InterPro" id="IPR009477">
    <property type="entry name" value="Baculo_Ac102"/>
</dbReference>
<dbReference type="RefSeq" id="YP_010799812.1">
    <property type="nucleotide sequence ID" value="NC_076692.1"/>
</dbReference>
<keyword evidence="3" id="KW-1185">Reference proteome</keyword>
<proteinExistence type="predicted"/>
<evidence type="ECO:0000256" key="1">
    <source>
        <dbReference type="SAM" id="MobiDB-lite"/>
    </source>
</evidence>
<accession>A0AAE6H2S4</accession>
<dbReference type="Proteomes" id="UP000831804">
    <property type="component" value="Segment"/>
</dbReference>
<dbReference type="EMBL" id="MK558262">
    <property type="protein sequence ID" value="QDL56959.1"/>
    <property type="molecule type" value="Genomic_DNA"/>
</dbReference>
<dbReference type="Pfam" id="PF06497">
    <property type="entry name" value="Baculo_Ac102"/>
    <property type="match status" value="1"/>
</dbReference>
<dbReference type="GeneID" id="80538212"/>
<feature type="compositionally biased region" description="Polar residues" evidence="1">
    <location>
        <begin position="1"/>
        <end position="13"/>
    </location>
</feature>
<evidence type="ECO:0000313" key="2">
    <source>
        <dbReference type="EMBL" id="QDL56959.1"/>
    </source>
</evidence>
<gene>
    <name evidence="2" type="primary">p12</name>
    <name evidence="2" type="ORF">DijuNPV-ORF-60</name>
</gene>
<feature type="region of interest" description="Disordered" evidence="1">
    <location>
        <begin position="1"/>
        <end position="24"/>
    </location>
</feature>
<evidence type="ECO:0000313" key="3">
    <source>
        <dbReference type="Proteomes" id="UP000831804"/>
    </source>
</evidence>
<name>A0AAE6H2S4_9ABAC</name>
<sequence>MIASINDSAQYSTRRTRRAPASQNNLSAHLAAAEMLHNMNETQTAAAFIVNDTSENKIASLSTLGNQSIAARKLVESLQADAPTVKLNREDTVNVLQFLSDVYTNQLEVVSLS</sequence>
<organism evidence="2 3">
    <name type="scientific">Dione juno nucleopolyhedrovirus</name>
    <dbReference type="NCBI Taxonomy" id="2594175"/>
    <lineage>
        <taxon>Viruses</taxon>
        <taxon>Viruses incertae sedis</taxon>
        <taxon>Naldaviricetes</taxon>
        <taxon>Lefavirales</taxon>
        <taxon>Baculoviridae</taxon>
        <taxon>Alphabaculovirus</taxon>
        <taxon>Alphabaculovirus dijunonis</taxon>
    </lineage>
</organism>